<evidence type="ECO:0000256" key="1">
    <source>
        <dbReference type="SAM" id="Coils"/>
    </source>
</evidence>
<organism evidence="3 4">
    <name type="scientific">Ottowia oryzae</name>
    <dbReference type="NCBI Taxonomy" id="2109914"/>
    <lineage>
        <taxon>Bacteria</taxon>
        <taxon>Pseudomonadati</taxon>
        <taxon>Pseudomonadota</taxon>
        <taxon>Betaproteobacteria</taxon>
        <taxon>Burkholderiales</taxon>
        <taxon>Comamonadaceae</taxon>
        <taxon>Ottowia</taxon>
    </lineage>
</organism>
<evidence type="ECO:0000256" key="2">
    <source>
        <dbReference type="SAM" id="MobiDB-lite"/>
    </source>
</evidence>
<dbReference type="AlphaFoldDB" id="A0A2S0MJQ4"/>
<reference evidence="3 4" key="1">
    <citation type="submission" date="2018-03" db="EMBL/GenBank/DDBJ databases">
        <title>Genome sequencing of Ottowia sp.</title>
        <authorList>
            <person name="Kim S.-J."/>
            <person name="Heo J."/>
            <person name="Kwon S.-W."/>
        </authorList>
    </citation>
    <scope>NUCLEOTIDE SEQUENCE [LARGE SCALE GENOMIC DNA]</scope>
    <source>
        <strain evidence="3 4">KADR8-3</strain>
    </source>
</reference>
<keyword evidence="1" id="KW-0175">Coiled coil</keyword>
<dbReference type="EMBL" id="CP027666">
    <property type="protein sequence ID" value="AVO35923.1"/>
    <property type="molecule type" value="Genomic_DNA"/>
</dbReference>
<evidence type="ECO:0000313" key="4">
    <source>
        <dbReference type="Proteomes" id="UP000239709"/>
    </source>
</evidence>
<feature type="coiled-coil region" evidence="1">
    <location>
        <begin position="113"/>
        <end position="147"/>
    </location>
</feature>
<keyword evidence="4" id="KW-1185">Reference proteome</keyword>
<feature type="region of interest" description="Disordered" evidence="2">
    <location>
        <begin position="201"/>
        <end position="220"/>
    </location>
</feature>
<sequence>MLALGVPHAQAQQQTGSVGGIYTCVDAQGRRITSDRPIMACNDREQRELSRSGTVVRVIGPTLTPKEREAEEARQRQAELDRQRGRDAIRRDEALVNRYPNQAAHDDGRKKALAQTQVVVNAAQARIDDLKAERKGLDEEMEFYKKDPSKAPAKVRQAIETNAEAIAVQERAIGAQQAERDRINAAFDEQLVRLRQLWQMQSSAGPANAPAATRPGGQGR</sequence>
<name>A0A2S0MJQ4_9BURK</name>
<accession>A0A2S0MJQ4</accession>
<dbReference type="Proteomes" id="UP000239709">
    <property type="component" value="Chromosome"/>
</dbReference>
<proteinExistence type="predicted"/>
<evidence type="ECO:0000313" key="3">
    <source>
        <dbReference type="EMBL" id="AVO35923.1"/>
    </source>
</evidence>
<gene>
    <name evidence="3" type="ORF">C6570_02100</name>
</gene>
<protein>
    <submittedName>
        <fullName evidence="3">DUF4124 domain-containing protein</fullName>
    </submittedName>
</protein>
<dbReference type="KEGG" id="otk:C6570_02100"/>